<feature type="compositionally biased region" description="Basic and acidic residues" evidence="9">
    <location>
        <begin position="1"/>
        <end position="27"/>
    </location>
</feature>
<gene>
    <name evidence="11" type="ORF">POM88_040429</name>
</gene>
<reference evidence="11" key="1">
    <citation type="submission" date="2023-02" db="EMBL/GenBank/DDBJ databases">
        <title>Genome of toxic invasive species Heracleum sosnowskyi carries increased number of genes despite the absence of recent whole-genome duplications.</title>
        <authorList>
            <person name="Schelkunov M."/>
            <person name="Shtratnikova V."/>
            <person name="Makarenko M."/>
            <person name="Klepikova A."/>
            <person name="Omelchenko D."/>
            <person name="Novikova G."/>
            <person name="Obukhova E."/>
            <person name="Bogdanov V."/>
            <person name="Penin A."/>
            <person name="Logacheva M."/>
        </authorList>
    </citation>
    <scope>NUCLEOTIDE SEQUENCE</scope>
    <source>
        <strain evidence="11">Hsosn_3</strain>
        <tissue evidence="11">Leaf</tissue>
    </source>
</reference>
<dbReference type="GO" id="GO:0005634">
    <property type="term" value="C:nucleus"/>
    <property type="evidence" value="ECO:0007669"/>
    <property type="project" value="UniProtKB-SubCell"/>
</dbReference>
<keyword evidence="1" id="KW-0479">Metal-binding</keyword>
<feature type="compositionally biased region" description="Low complexity" evidence="9">
    <location>
        <begin position="397"/>
        <end position="410"/>
    </location>
</feature>
<evidence type="ECO:0000256" key="8">
    <source>
        <dbReference type="PROSITE-ProRule" id="PRU00071"/>
    </source>
</evidence>
<dbReference type="EMBL" id="JAUIZM010000009">
    <property type="protein sequence ID" value="KAK1364868.1"/>
    <property type="molecule type" value="Genomic_DNA"/>
</dbReference>
<accession>A0AAD8HE33</accession>
<evidence type="ECO:0000256" key="6">
    <source>
        <dbReference type="ARBA" id="ARBA00023163"/>
    </source>
</evidence>
<keyword evidence="2 8" id="KW-0863">Zinc-finger</keyword>
<evidence type="ECO:0000256" key="1">
    <source>
        <dbReference type="ARBA" id="ARBA00022723"/>
    </source>
</evidence>
<evidence type="ECO:0000256" key="4">
    <source>
        <dbReference type="ARBA" id="ARBA00023015"/>
    </source>
</evidence>
<dbReference type="PROSITE" id="PS50884">
    <property type="entry name" value="ZF_DOF_2"/>
    <property type="match status" value="1"/>
</dbReference>
<dbReference type="GO" id="GO:0003700">
    <property type="term" value="F:DNA-binding transcription factor activity"/>
    <property type="evidence" value="ECO:0007669"/>
    <property type="project" value="InterPro"/>
</dbReference>
<dbReference type="Pfam" id="PF02701">
    <property type="entry name" value="Zn_ribbon_Dof"/>
    <property type="match status" value="1"/>
</dbReference>
<keyword evidence="3" id="KW-0862">Zinc</keyword>
<evidence type="ECO:0000256" key="7">
    <source>
        <dbReference type="ARBA" id="ARBA00023242"/>
    </source>
</evidence>
<comment type="subcellular location">
    <subcellularLocation>
        <location evidence="8">Nucleus</location>
    </subcellularLocation>
</comment>
<dbReference type="PANTHER" id="PTHR31089:SF1">
    <property type="entry name" value="CYCLIC DOF FACTOR 3"/>
    <property type="match status" value="1"/>
</dbReference>
<dbReference type="AlphaFoldDB" id="A0AAD8HE33"/>
<feature type="region of interest" description="Disordered" evidence="9">
    <location>
        <begin position="385"/>
        <end position="453"/>
    </location>
</feature>
<evidence type="ECO:0000256" key="3">
    <source>
        <dbReference type="ARBA" id="ARBA00022833"/>
    </source>
</evidence>
<feature type="compositionally biased region" description="Polar residues" evidence="9">
    <location>
        <begin position="411"/>
        <end position="431"/>
    </location>
</feature>
<dbReference type="Proteomes" id="UP001237642">
    <property type="component" value="Unassembled WGS sequence"/>
</dbReference>
<comment type="caution">
    <text evidence="11">The sequence shown here is derived from an EMBL/GenBank/DDBJ whole genome shotgun (WGS) entry which is preliminary data.</text>
</comment>
<keyword evidence="6" id="KW-0804">Transcription</keyword>
<dbReference type="InterPro" id="IPR003851">
    <property type="entry name" value="Znf_Dof"/>
</dbReference>
<evidence type="ECO:0000259" key="10">
    <source>
        <dbReference type="PROSITE" id="PS50884"/>
    </source>
</evidence>
<dbReference type="GO" id="GO:0003677">
    <property type="term" value="F:DNA binding"/>
    <property type="evidence" value="ECO:0007669"/>
    <property type="project" value="UniProtKB-UniRule"/>
</dbReference>
<feature type="domain" description="Dof-type" evidence="10">
    <location>
        <begin position="34"/>
        <end position="88"/>
    </location>
</feature>
<dbReference type="GO" id="GO:0008270">
    <property type="term" value="F:zinc ion binding"/>
    <property type="evidence" value="ECO:0007669"/>
    <property type="project" value="UniProtKB-KW"/>
</dbReference>
<feature type="region of interest" description="Disordered" evidence="9">
    <location>
        <begin position="1"/>
        <end position="34"/>
    </location>
</feature>
<keyword evidence="4" id="KW-0805">Transcription regulation</keyword>
<evidence type="ECO:0000256" key="5">
    <source>
        <dbReference type="ARBA" id="ARBA00023125"/>
    </source>
</evidence>
<organism evidence="11 12">
    <name type="scientific">Heracleum sosnowskyi</name>
    <dbReference type="NCBI Taxonomy" id="360622"/>
    <lineage>
        <taxon>Eukaryota</taxon>
        <taxon>Viridiplantae</taxon>
        <taxon>Streptophyta</taxon>
        <taxon>Embryophyta</taxon>
        <taxon>Tracheophyta</taxon>
        <taxon>Spermatophyta</taxon>
        <taxon>Magnoliopsida</taxon>
        <taxon>eudicotyledons</taxon>
        <taxon>Gunneridae</taxon>
        <taxon>Pentapetalae</taxon>
        <taxon>asterids</taxon>
        <taxon>campanulids</taxon>
        <taxon>Apiales</taxon>
        <taxon>Apiaceae</taxon>
        <taxon>Apioideae</taxon>
        <taxon>apioid superclade</taxon>
        <taxon>Tordylieae</taxon>
        <taxon>Tordyliinae</taxon>
        <taxon>Heracleum</taxon>
    </lineage>
</organism>
<reference evidence="11" key="2">
    <citation type="submission" date="2023-05" db="EMBL/GenBank/DDBJ databases">
        <authorList>
            <person name="Schelkunov M.I."/>
        </authorList>
    </citation>
    <scope>NUCLEOTIDE SEQUENCE</scope>
    <source>
        <strain evidence="11">Hsosn_3</strain>
        <tissue evidence="11">Leaf</tissue>
    </source>
</reference>
<evidence type="ECO:0000256" key="2">
    <source>
        <dbReference type="ARBA" id="ARBA00022771"/>
    </source>
</evidence>
<keyword evidence="12" id="KW-1185">Reference proteome</keyword>
<evidence type="ECO:0000313" key="12">
    <source>
        <dbReference type="Proteomes" id="UP001237642"/>
    </source>
</evidence>
<dbReference type="InterPro" id="IPR045174">
    <property type="entry name" value="Dof"/>
</dbReference>
<dbReference type="PANTHER" id="PTHR31089">
    <property type="entry name" value="CYCLIC DOF FACTOR 2"/>
    <property type="match status" value="1"/>
</dbReference>
<protein>
    <recommendedName>
        <fullName evidence="10">Dof-type domain-containing protein</fullName>
    </recommendedName>
</protein>
<proteinExistence type="predicted"/>
<keyword evidence="7 8" id="KW-0539">Nucleus</keyword>
<sequence length="473" mass="52329">MEGEDRKEQQQQQGDAHKQLMHEEADKRRKMPKKQCPRCYSMDTNFQYFNNKKLSQERHFCKRCKRHWTHGGQLRRVEEGSAVPRPGTNFTSTSVGGGPLLITRVYSQDQLFGYSTTAESQVRRSDIPQGPVVAGNVNNLSDAHDEGFSAHPITAVFQAHSQHQSQKPVQQRGLVYGHNFGDQNNPIGNSGGTKAGLSYQNIISQGPAYDQPQHNTVGSNVSNLSYAQGFTNGLNPHMADLQAHNQARSRQPVQNGEPFYQYNSDQSFIAHLNNPIGNSDGTQAGGSYENVSQAPAYDQPQLNNVGGNLSNLSYAQGFINGLIPHFSGLQTQNQGESRQPVQNNEQIYQNNSDQSFRAHPHTAALQVRNEGQSSQPVHLISGQFHQHHSDQGFRAHPSNPDSSSSWSDPSGFNTTITGPSSRHNGNTSNHNIVRVNDNDDNQHGNSSTDKFYDWPSINEYWTNNFPGNGGSPA</sequence>
<evidence type="ECO:0000256" key="9">
    <source>
        <dbReference type="SAM" id="MobiDB-lite"/>
    </source>
</evidence>
<evidence type="ECO:0000313" key="11">
    <source>
        <dbReference type="EMBL" id="KAK1364868.1"/>
    </source>
</evidence>
<name>A0AAD8HE33_9APIA</name>
<keyword evidence="5 8" id="KW-0238">DNA-binding</keyword>